<gene>
    <name evidence="1" type="ORF">GM1_008_00900</name>
</gene>
<keyword evidence="2" id="KW-1185">Reference proteome</keyword>
<sequence>MKVLDTMFGWRRRRRLRARSVRLTGPQVRAVVTDVRRSRGSNVHDYYTVTLEFTDSTGTTRSHVAGTRTHKPLVGSRHWIRYDPKEPGRKSTRFVEWERRR</sequence>
<name>M3VAY6_GORML</name>
<evidence type="ECO:0000313" key="1">
    <source>
        <dbReference type="EMBL" id="GAC79328.1"/>
    </source>
</evidence>
<evidence type="ECO:0000313" key="2">
    <source>
        <dbReference type="Proteomes" id="UP000035009"/>
    </source>
</evidence>
<accession>M3VAY6</accession>
<evidence type="ECO:0008006" key="3">
    <source>
        <dbReference type="Google" id="ProtNLM"/>
    </source>
</evidence>
<dbReference type="RefSeq" id="WP_008377667.1">
    <property type="nucleotide sequence ID" value="NZ_BAOP01000008.1"/>
</dbReference>
<dbReference type="AlphaFoldDB" id="M3VAY6"/>
<protein>
    <recommendedName>
        <fullName evidence="3">DUF3592 domain-containing protein</fullName>
    </recommendedName>
</protein>
<dbReference type="eggNOG" id="ENOG5030UN0">
    <property type="taxonomic scope" value="Bacteria"/>
</dbReference>
<dbReference type="EMBL" id="BAOP01000008">
    <property type="protein sequence ID" value="GAC79328.1"/>
    <property type="molecule type" value="Genomic_DNA"/>
</dbReference>
<proteinExistence type="predicted"/>
<organism evidence="1 2">
    <name type="scientific">Gordonia malaquae NBRC 108250</name>
    <dbReference type="NCBI Taxonomy" id="1223542"/>
    <lineage>
        <taxon>Bacteria</taxon>
        <taxon>Bacillati</taxon>
        <taxon>Actinomycetota</taxon>
        <taxon>Actinomycetes</taxon>
        <taxon>Mycobacteriales</taxon>
        <taxon>Gordoniaceae</taxon>
        <taxon>Gordonia</taxon>
    </lineage>
</organism>
<comment type="caution">
    <text evidence="1">The sequence shown here is derived from an EMBL/GenBank/DDBJ whole genome shotgun (WGS) entry which is preliminary data.</text>
</comment>
<dbReference type="Proteomes" id="UP000035009">
    <property type="component" value="Unassembled WGS sequence"/>
</dbReference>
<reference evidence="1 2" key="1">
    <citation type="submission" date="2013-02" db="EMBL/GenBank/DDBJ databases">
        <title>Whole genome shotgun sequence of Gordonia malaquae NBRC 108250.</title>
        <authorList>
            <person name="Yoshida I."/>
            <person name="Hosoyama A."/>
            <person name="Tsuchikane K."/>
            <person name="Ando Y."/>
            <person name="Baba S."/>
            <person name="Ohji S."/>
            <person name="Hamada M."/>
            <person name="Tamura T."/>
            <person name="Yamazoe A."/>
            <person name="Yamazaki S."/>
            <person name="Fujita N."/>
        </authorList>
    </citation>
    <scope>NUCLEOTIDE SEQUENCE [LARGE SCALE GENOMIC DNA]</scope>
    <source>
        <strain evidence="1 2">NBRC 108250</strain>
    </source>
</reference>
<dbReference type="STRING" id="410332.SAMN04488550_4310"/>